<dbReference type="EMBL" id="FNXE01000011">
    <property type="protein sequence ID" value="SEH72605.1"/>
    <property type="molecule type" value="Genomic_DNA"/>
</dbReference>
<reference evidence="1 2" key="1">
    <citation type="submission" date="2016-10" db="EMBL/GenBank/DDBJ databases">
        <authorList>
            <person name="de Groot N.N."/>
        </authorList>
    </citation>
    <scope>NUCLEOTIDE SEQUENCE [LARGE SCALE GENOMIC DNA]</scope>
    <source>
        <strain evidence="1 2">CGMCC 1.10825</strain>
    </source>
</reference>
<proteinExistence type="predicted"/>
<sequence length="77" mass="9387">MDLIREIEQKYKLIFTENAHLNLCFVSQNNELRNEFKQFFTPTDLEFFIKSFNKNKIELPNTVELFWAMVYKGQMMK</sequence>
<gene>
    <name evidence="1" type="ORF">SAMN02927937_01079</name>
</gene>
<dbReference type="STRING" id="1159016.SAMN02927937_01079"/>
<dbReference type="AlphaFoldDB" id="A0A1H6KL86"/>
<name>A0A1H6KL86_9FLAO</name>
<organism evidence="1 2">
    <name type="scientific">Paenimyroides marinum</name>
    <dbReference type="NCBI Taxonomy" id="1159016"/>
    <lineage>
        <taxon>Bacteria</taxon>
        <taxon>Pseudomonadati</taxon>
        <taxon>Bacteroidota</taxon>
        <taxon>Flavobacteriia</taxon>
        <taxon>Flavobacteriales</taxon>
        <taxon>Flavobacteriaceae</taxon>
        <taxon>Paenimyroides</taxon>
    </lineage>
</organism>
<dbReference type="RefSeq" id="WP_091097133.1">
    <property type="nucleotide sequence ID" value="NZ_FNXE01000011.1"/>
</dbReference>
<protein>
    <submittedName>
        <fullName evidence="1">Uncharacterized protein</fullName>
    </submittedName>
</protein>
<evidence type="ECO:0000313" key="1">
    <source>
        <dbReference type="EMBL" id="SEH72605.1"/>
    </source>
</evidence>
<accession>A0A1H6KL86</accession>
<keyword evidence="2" id="KW-1185">Reference proteome</keyword>
<evidence type="ECO:0000313" key="2">
    <source>
        <dbReference type="Proteomes" id="UP000199634"/>
    </source>
</evidence>
<dbReference type="OrthoDB" id="9759819at2"/>
<dbReference type="Proteomes" id="UP000199634">
    <property type="component" value="Unassembled WGS sequence"/>
</dbReference>